<reference evidence="4" key="1">
    <citation type="submission" date="2024-06" db="EMBL/GenBank/DDBJ databases">
        <authorList>
            <person name="Coelho C."/>
            <person name="Bento M."/>
            <person name="Garcia E."/>
            <person name="Camelo A."/>
            <person name="Brandao I."/>
            <person name="Espirito Santo C."/>
            <person name="Trovao J."/>
            <person name="Verissimo A."/>
            <person name="Costa J."/>
            <person name="Tiago I."/>
        </authorList>
    </citation>
    <scope>NUCLEOTIDE SEQUENCE</scope>
    <source>
        <strain evidence="4">KWT182</strain>
    </source>
</reference>
<gene>
    <name evidence="4" type="ORF">ABK905_12175</name>
</gene>
<dbReference type="EMBL" id="CP157947">
    <property type="protein sequence ID" value="XBS71595.1"/>
    <property type="molecule type" value="Genomic_DNA"/>
</dbReference>
<comment type="similarity">
    <text evidence="1">Belongs to the Cu-Zn superoxide dismutase family.</text>
</comment>
<dbReference type="SUPFAM" id="SSF49329">
    <property type="entry name" value="Cu,Zn superoxide dismutase-like"/>
    <property type="match status" value="1"/>
</dbReference>
<dbReference type="InterPro" id="IPR036423">
    <property type="entry name" value="SOD-like_Cu/Zn_dom_sf"/>
</dbReference>
<evidence type="ECO:0000256" key="1">
    <source>
        <dbReference type="ARBA" id="ARBA00010457"/>
    </source>
</evidence>
<dbReference type="GO" id="GO:0046872">
    <property type="term" value="F:metal ion binding"/>
    <property type="evidence" value="ECO:0007669"/>
    <property type="project" value="InterPro"/>
</dbReference>
<evidence type="ECO:0000256" key="2">
    <source>
        <dbReference type="SAM" id="MobiDB-lite"/>
    </source>
</evidence>
<evidence type="ECO:0000259" key="3">
    <source>
        <dbReference type="Pfam" id="PF00080"/>
    </source>
</evidence>
<dbReference type="GO" id="GO:0006801">
    <property type="term" value="P:superoxide metabolic process"/>
    <property type="evidence" value="ECO:0007669"/>
    <property type="project" value="InterPro"/>
</dbReference>
<dbReference type="Pfam" id="PF00080">
    <property type="entry name" value="Sod_Cu"/>
    <property type="match status" value="1"/>
</dbReference>
<feature type="domain" description="Superoxide dismutase copper/zinc binding" evidence="3">
    <location>
        <begin position="1"/>
        <end position="108"/>
    </location>
</feature>
<dbReference type="Gene3D" id="2.60.40.200">
    <property type="entry name" value="Superoxide dismutase, copper/zinc binding domain"/>
    <property type="match status" value="1"/>
</dbReference>
<feature type="region of interest" description="Disordered" evidence="2">
    <location>
        <begin position="1"/>
        <end position="20"/>
    </location>
</feature>
<name>A0AAU7QER9_9GAMM</name>
<dbReference type="AlphaFoldDB" id="A0AAU7QER9"/>
<organism evidence="4">
    <name type="scientific">Acerihabitans sp. KWT182</name>
    <dbReference type="NCBI Taxonomy" id="3157919"/>
    <lineage>
        <taxon>Bacteria</taxon>
        <taxon>Pseudomonadati</taxon>
        <taxon>Pseudomonadota</taxon>
        <taxon>Gammaproteobacteria</taxon>
        <taxon>Enterobacterales</taxon>
        <taxon>Pectobacteriaceae</taxon>
        <taxon>Acerihabitans</taxon>
    </lineage>
</organism>
<accession>A0AAU7QER9</accession>
<dbReference type="InterPro" id="IPR001424">
    <property type="entry name" value="SOD_Cu_Zn_dom"/>
</dbReference>
<protein>
    <submittedName>
        <fullName evidence="4">Superoxide dismutase family protein</fullName>
    </submittedName>
</protein>
<sequence length="109" mass="11480">MHFHEKASCSAKDKFSDAGSHVHGDTPVVHGFLNGNANDAGDLPNVFVTKDGKLTVELYSTLVAVYPGNGRPALLDQDGSSLIIHSKADDYESQPIGGTGDRIACAAIR</sequence>
<proteinExistence type="inferred from homology"/>
<evidence type="ECO:0000313" key="4">
    <source>
        <dbReference type="EMBL" id="XBS71595.1"/>
    </source>
</evidence>